<dbReference type="InterPro" id="IPR050077">
    <property type="entry name" value="LexA_repressor"/>
</dbReference>
<evidence type="ECO:0000313" key="2">
    <source>
        <dbReference type="EMBL" id="AZA16451.1"/>
    </source>
</evidence>
<gene>
    <name evidence="2" type="ORF">DQL93_08105</name>
</gene>
<dbReference type="AlphaFoldDB" id="A0A3G6JF13"/>
<dbReference type="Pfam" id="PF00717">
    <property type="entry name" value="Peptidase_S24"/>
    <property type="match status" value="1"/>
</dbReference>
<sequence length="221" mass="24690">MPRANYTPQEKQLKSVIAGNLNELLSKTAYKKADVVRQTGISESTVYDYFNGKVLPSPKNVEKLADFFRVSKEEIDPRFATLPENVIPVDQSHLVKIPLIGHIACGEPITADQNVEGYITEYFPESVDPDSIFALKCEGDSMEPYILDGDIAYIRQQPDVEDGEIAAVLVDGDTRATLKRVKRVGDQVILSPDNPRFNPIVLDKDHPGKIIGKMIKMSRFQ</sequence>
<accession>A0A3G6JF13</accession>
<name>A0A3G6JF13_LACDL</name>
<dbReference type="InterPro" id="IPR036286">
    <property type="entry name" value="LexA/Signal_pep-like_sf"/>
</dbReference>
<dbReference type="Gene3D" id="1.10.260.40">
    <property type="entry name" value="lambda repressor-like DNA-binding domains"/>
    <property type="match status" value="1"/>
</dbReference>
<dbReference type="SUPFAM" id="SSF51306">
    <property type="entry name" value="LexA/Signal peptidase"/>
    <property type="match status" value="1"/>
</dbReference>
<dbReference type="GO" id="GO:0003677">
    <property type="term" value="F:DNA binding"/>
    <property type="evidence" value="ECO:0007669"/>
    <property type="project" value="InterPro"/>
</dbReference>
<dbReference type="InterPro" id="IPR001387">
    <property type="entry name" value="Cro/C1-type_HTH"/>
</dbReference>
<dbReference type="Pfam" id="PF01381">
    <property type="entry name" value="HTH_3"/>
    <property type="match status" value="1"/>
</dbReference>
<dbReference type="PROSITE" id="PS50943">
    <property type="entry name" value="HTH_CROC1"/>
    <property type="match status" value="1"/>
</dbReference>
<dbReference type="InterPro" id="IPR015927">
    <property type="entry name" value="Peptidase_S24_S26A/B/C"/>
</dbReference>
<dbReference type="InterPro" id="IPR039418">
    <property type="entry name" value="LexA-like"/>
</dbReference>
<dbReference type="SUPFAM" id="SSF47413">
    <property type="entry name" value="lambda repressor-like DNA-binding domains"/>
    <property type="match status" value="1"/>
</dbReference>
<feature type="domain" description="HTH cro/C1-type" evidence="1">
    <location>
        <begin position="37"/>
        <end position="75"/>
    </location>
</feature>
<evidence type="ECO:0000259" key="1">
    <source>
        <dbReference type="PROSITE" id="PS50943"/>
    </source>
</evidence>
<dbReference type="CDD" id="cd06529">
    <property type="entry name" value="S24_LexA-like"/>
    <property type="match status" value="1"/>
</dbReference>
<dbReference type="Gene3D" id="2.10.109.10">
    <property type="entry name" value="Umud Fragment, subunit A"/>
    <property type="match status" value="1"/>
</dbReference>
<reference evidence="2" key="1">
    <citation type="submission" date="2018-07" db="EMBL/GenBank/DDBJ databases">
        <authorList>
            <person name="Somerville V."/>
        </authorList>
    </citation>
    <scope>NUCLEOTIDE SEQUENCE</scope>
    <source>
        <strain evidence="2">NWC_2_2</strain>
    </source>
</reference>
<dbReference type="RefSeq" id="WP_231520917.1">
    <property type="nucleotide sequence ID" value="NZ_JAJNUZ010000015.1"/>
</dbReference>
<dbReference type="EMBL" id="CP031023">
    <property type="protein sequence ID" value="AZA16451.1"/>
    <property type="molecule type" value="Genomic_DNA"/>
</dbReference>
<dbReference type="InterPro" id="IPR010982">
    <property type="entry name" value="Lambda_DNA-bd_dom_sf"/>
</dbReference>
<organism evidence="2">
    <name type="scientific">Lactobacillus delbrueckii subsp. lactis</name>
    <dbReference type="NCBI Taxonomy" id="29397"/>
    <lineage>
        <taxon>Bacteria</taxon>
        <taxon>Bacillati</taxon>
        <taxon>Bacillota</taxon>
        <taxon>Bacilli</taxon>
        <taxon>Lactobacillales</taxon>
        <taxon>Lactobacillaceae</taxon>
        <taxon>Lactobacillus</taxon>
    </lineage>
</organism>
<dbReference type="CDD" id="cd00093">
    <property type="entry name" value="HTH_XRE"/>
    <property type="match status" value="1"/>
</dbReference>
<protein>
    <submittedName>
        <fullName evidence="2">Helix-turn-helix domain-containing protein</fullName>
    </submittedName>
</protein>
<dbReference type="SMART" id="SM00530">
    <property type="entry name" value="HTH_XRE"/>
    <property type="match status" value="1"/>
</dbReference>
<dbReference type="PANTHER" id="PTHR33516">
    <property type="entry name" value="LEXA REPRESSOR"/>
    <property type="match status" value="1"/>
</dbReference>
<dbReference type="PANTHER" id="PTHR33516:SF2">
    <property type="entry name" value="LEXA REPRESSOR-RELATED"/>
    <property type="match status" value="1"/>
</dbReference>
<proteinExistence type="predicted"/>